<dbReference type="AlphaFoldDB" id="A0A498R4R2"/>
<dbReference type="InterPro" id="IPR010897">
    <property type="entry name" value="Spore_II_P"/>
</dbReference>
<proteinExistence type="predicted"/>
<accession>A0A498R4R2</accession>
<sequence>MRRKRRSYYARRKTSMLVFSLVCVLLIMIGAHVQRSVYAVTFEKTNQEAPGAYWSQLWPHWRDILFYGIPGLTAVKEKETSVKVSGTSTTQYLLRGAVLFFTGIDIQDIHSFLYSELPLTAAFKSGKPTVNVNNIPNFPQFEPQTQKFLADGKPLVGIYHTHTSESYIPSSGVDHAPGGQRGDIVNVGAELVKALEENGIKAVQSTAINDYPSFMKAYDKSEITAKKMLADYPSLQMIFDIHRDADQRKNVIAVVNGITVARITIVVATGHQELVQPHWKQNYAFAKLIDAKLNEKFPGLSRGIQMVDWRYNQHLHPRALLLEVGSQETSTEEACQSMKMLAVVLKEIITENK</sequence>
<reference evidence="1 2" key="1">
    <citation type="submission" date="2018-06" db="EMBL/GenBank/DDBJ databases">
        <authorList>
            <person name="Strepis N."/>
        </authorList>
    </citation>
    <scope>NUCLEOTIDE SEQUENCE [LARGE SCALE GENOMIC DNA]</scope>
    <source>
        <strain evidence="1">LUCI</strain>
    </source>
</reference>
<protein>
    <submittedName>
        <fullName evidence="1">Spore ii p: stage ii sporulation protein p</fullName>
    </submittedName>
</protein>
<name>A0A498R4R2_9FIRM</name>
<gene>
    <name evidence="1" type="ORF">LUCI_1320</name>
</gene>
<dbReference type="EMBL" id="UPPP01000061">
    <property type="protein sequence ID" value="VBB06105.1"/>
    <property type="molecule type" value="Genomic_DNA"/>
</dbReference>
<evidence type="ECO:0000313" key="2">
    <source>
        <dbReference type="Proteomes" id="UP000277811"/>
    </source>
</evidence>
<dbReference type="NCBIfam" id="TIGR02867">
    <property type="entry name" value="spore_II_P"/>
    <property type="match status" value="1"/>
</dbReference>
<dbReference type="RefSeq" id="WP_207857102.1">
    <property type="nucleotide sequence ID" value="NZ_UPPP01000061.1"/>
</dbReference>
<dbReference type="Pfam" id="PF07454">
    <property type="entry name" value="SpoIIP"/>
    <property type="match status" value="1"/>
</dbReference>
<dbReference type="Proteomes" id="UP000277811">
    <property type="component" value="Unassembled WGS sequence"/>
</dbReference>
<evidence type="ECO:0000313" key="1">
    <source>
        <dbReference type="EMBL" id="VBB06105.1"/>
    </source>
</evidence>
<keyword evidence="2" id="KW-1185">Reference proteome</keyword>
<organism evidence="1 2">
    <name type="scientific">Lucifera butyrica</name>
    <dbReference type="NCBI Taxonomy" id="1351585"/>
    <lineage>
        <taxon>Bacteria</taxon>
        <taxon>Bacillati</taxon>
        <taxon>Bacillota</taxon>
        <taxon>Negativicutes</taxon>
        <taxon>Veillonellales</taxon>
        <taxon>Veillonellaceae</taxon>
        <taxon>Lucifera</taxon>
    </lineage>
</organism>